<feature type="region of interest" description="Disordered" evidence="1">
    <location>
        <begin position="125"/>
        <end position="145"/>
    </location>
</feature>
<reference evidence="2 3" key="1">
    <citation type="submission" date="2020-08" db="EMBL/GenBank/DDBJ databases">
        <title>The genome sequence of type strain Novosphingobium piscinae KCTC 42194.</title>
        <authorList>
            <person name="Liu Y."/>
        </authorList>
    </citation>
    <scope>NUCLEOTIDE SEQUENCE [LARGE SCALE GENOMIC DNA]</scope>
    <source>
        <strain evidence="2 3">KCTC 42194</strain>
    </source>
</reference>
<evidence type="ECO:0000313" key="2">
    <source>
        <dbReference type="EMBL" id="MBC2670780.1"/>
    </source>
</evidence>
<evidence type="ECO:0000256" key="1">
    <source>
        <dbReference type="SAM" id="MobiDB-lite"/>
    </source>
</evidence>
<organism evidence="2 3">
    <name type="scientific">Novosphingobium piscinae</name>
    <dbReference type="NCBI Taxonomy" id="1507448"/>
    <lineage>
        <taxon>Bacteria</taxon>
        <taxon>Pseudomonadati</taxon>
        <taxon>Pseudomonadota</taxon>
        <taxon>Alphaproteobacteria</taxon>
        <taxon>Sphingomonadales</taxon>
        <taxon>Sphingomonadaceae</taxon>
        <taxon>Novosphingobium</taxon>
    </lineage>
</organism>
<accession>A0A7X1G1B4</accession>
<dbReference type="RefSeq" id="WP_185680636.1">
    <property type="nucleotide sequence ID" value="NZ_JACLAX010000029.1"/>
</dbReference>
<keyword evidence="3" id="KW-1185">Reference proteome</keyword>
<dbReference type="AlphaFoldDB" id="A0A7X1G1B4"/>
<sequence>MKALTQCWFTRVHMPEARPYKEDDGTLTSYCRHCERPILSWDRHRWFLADGFNITRLAETVSGRFVVLLDSIDETIVGRWSIAHIEDPAEIEAFKAAIIEQHGVGQPGTSLELYDSGDLRAARTQAKRAAARRAPSGATRLSASF</sequence>
<evidence type="ECO:0000313" key="3">
    <source>
        <dbReference type="Proteomes" id="UP000551327"/>
    </source>
</evidence>
<proteinExistence type="predicted"/>
<gene>
    <name evidence="2" type="ORF">H7F53_16630</name>
</gene>
<feature type="compositionally biased region" description="Low complexity" evidence="1">
    <location>
        <begin position="132"/>
        <end position="145"/>
    </location>
</feature>
<dbReference type="EMBL" id="JACLAX010000029">
    <property type="protein sequence ID" value="MBC2670780.1"/>
    <property type="molecule type" value="Genomic_DNA"/>
</dbReference>
<protein>
    <submittedName>
        <fullName evidence="2">Uncharacterized protein</fullName>
    </submittedName>
</protein>
<dbReference type="Proteomes" id="UP000551327">
    <property type="component" value="Unassembled WGS sequence"/>
</dbReference>
<comment type="caution">
    <text evidence="2">The sequence shown here is derived from an EMBL/GenBank/DDBJ whole genome shotgun (WGS) entry which is preliminary data.</text>
</comment>
<name>A0A7X1G1B4_9SPHN</name>